<reference evidence="3" key="1">
    <citation type="journal article" date="2019" name="Int. J. Syst. Evol. Microbiol.">
        <title>The Global Catalogue of Microorganisms (GCM) 10K type strain sequencing project: providing services to taxonomists for standard genome sequencing and annotation.</title>
        <authorList>
            <consortium name="The Broad Institute Genomics Platform"/>
            <consortium name="The Broad Institute Genome Sequencing Center for Infectious Disease"/>
            <person name="Wu L."/>
            <person name="Ma J."/>
        </authorList>
    </citation>
    <scope>NUCLEOTIDE SEQUENCE [LARGE SCALE GENOMIC DNA]</scope>
    <source>
        <strain evidence="3">JCM 14303</strain>
    </source>
</reference>
<gene>
    <name evidence="2" type="ORF">GCM10009741_21170</name>
</gene>
<comment type="caution">
    <text evidence="2">The sequence shown here is derived from an EMBL/GenBank/DDBJ whole genome shotgun (WGS) entry which is preliminary data.</text>
</comment>
<dbReference type="InterPro" id="IPR036653">
    <property type="entry name" value="CinA-like_C"/>
</dbReference>
<dbReference type="Proteomes" id="UP001500363">
    <property type="component" value="Unassembled WGS sequence"/>
</dbReference>
<name>A0ABP4LB68_9ACTN</name>
<dbReference type="Gene3D" id="3.90.950.20">
    <property type="entry name" value="CinA-like"/>
    <property type="match status" value="1"/>
</dbReference>
<protein>
    <submittedName>
        <fullName evidence="2">CinA family protein</fullName>
    </submittedName>
</protein>
<dbReference type="InterPro" id="IPR008136">
    <property type="entry name" value="CinA_C"/>
</dbReference>
<evidence type="ECO:0000259" key="1">
    <source>
        <dbReference type="Pfam" id="PF02464"/>
    </source>
</evidence>
<organism evidence="2 3">
    <name type="scientific">Kribbella lupini</name>
    <dbReference type="NCBI Taxonomy" id="291602"/>
    <lineage>
        <taxon>Bacteria</taxon>
        <taxon>Bacillati</taxon>
        <taxon>Actinomycetota</taxon>
        <taxon>Actinomycetes</taxon>
        <taxon>Propionibacteriales</taxon>
        <taxon>Kribbellaceae</taxon>
        <taxon>Kribbella</taxon>
    </lineage>
</organism>
<sequence>MSSPAELTQDAHEVAEAIARRLADTELKVAVAESLTSGSLASQLGAATNASVWFAGGVVAYTTAVKVRVLGVDPGPVVNARCARQMARGTLSLTQADFAVSTTGVGGPDPDEGQPAGTVFLAVASADGEKVAEHHFDGDPGEVVQAATLEALRMLLAAINA</sequence>
<proteinExistence type="predicted"/>
<keyword evidence="3" id="KW-1185">Reference proteome</keyword>
<accession>A0ABP4LB68</accession>
<evidence type="ECO:0000313" key="2">
    <source>
        <dbReference type="EMBL" id="GAA1520273.1"/>
    </source>
</evidence>
<dbReference type="RefSeq" id="WP_344172515.1">
    <property type="nucleotide sequence ID" value="NZ_BAAANC010000001.1"/>
</dbReference>
<dbReference type="NCBIfam" id="TIGR00199">
    <property type="entry name" value="PncC_domain"/>
    <property type="match status" value="1"/>
</dbReference>
<dbReference type="EMBL" id="BAAANC010000001">
    <property type="protein sequence ID" value="GAA1520273.1"/>
    <property type="molecule type" value="Genomic_DNA"/>
</dbReference>
<dbReference type="Pfam" id="PF02464">
    <property type="entry name" value="CinA"/>
    <property type="match status" value="1"/>
</dbReference>
<dbReference type="SUPFAM" id="SSF142433">
    <property type="entry name" value="CinA-like"/>
    <property type="match status" value="1"/>
</dbReference>
<feature type="domain" description="CinA C-terminal" evidence="1">
    <location>
        <begin position="13"/>
        <end position="157"/>
    </location>
</feature>
<evidence type="ECO:0000313" key="3">
    <source>
        <dbReference type="Proteomes" id="UP001500363"/>
    </source>
</evidence>